<evidence type="ECO:0000259" key="5">
    <source>
        <dbReference type="Pfam" id="PF00080"/>
    </source>
</evidence>
<proteinExistence type="inferred from homology"/>
<feature type="compositionally biased region" description="Low complexity" evidence="3">
    <location>
        <begin position="30"/>
        <end position="39"/>
    </location>
</feature>
<comment type="cofactor">
    <cofactor evidence="2">
        <name>Cu cation</name>
        <dbReference type="ChEBI" id="CHEBI:23378"/>
    </cofactor>
    <text evidence="2">Binds 1 copper ion per subunit.</text>
</comment>
<sequence length="201" mass="20704">MIGQPNRWMIIACSLFALLFMGACEKKDAPQQSAQQTPAPSAPEEKAMAESAPARAVAELKPTEGNEASGTLTLTEQEGGVLVVVDAKGLTPGQHGFHFHEKGDCSAPDATSAGGHFNPESTPHGAPDNPATERHAGDLGNLEAAEDGTAHYERLDPHISLSGPNSVVGKAVIVHAQADDLTSQPTGNAGARVACGVIEAQ</sequence>
<evidence type="ECO:0000256" key="2">
    <source>
        <dbReference type="RuleBase" id="RU000393"/>
    </source>
</evidence>
<reference evidence="6 7" key="1">
    <citation type="journal article" date="2016" name="C (Basel)">
        <title>Selective Growth of and Electricity Production by Marine Exoelectrogenic Bacteria in Self-Aggregated Hydrogel of Microbially Reduced Graphene Oxide.</title>
        <authorList>
            <person name="Yoshida N."/>
            <person name="Goto Y."/>
            <person name="Miyata Y."/>
        </authorList>
    </citation>
    <scope>NUCLEOTIDE SEQUENCE [LARGE SCALE GENOMIC DNA]</scope>
    <source>
        <strain evidence="6 7">NIT-T3</strain>
    </source>
</reference>
<dbReference type="PROSITE" id="PS00087">
    <property type="entry name" value="SOD_CU_ZN_1"/>
    <property type="match status" value="1"/>
</dbReference>
<keyword evidence="2" id="KW-0479">Metal-binding</keyword>
<dbReference type="PANTHER" id="PTHR10003">
    <property type="entry name" value="SUPEROXIDE DISMUTASE CU-ZN -RELATED"/>
    <property type="match status" value="1"/>
</dbReference>
<evidence type="ECO:0000256" key="4">
    <source>
        <dbReference type="SAM" id="SignalP"/>
    </source>
</evidence>
<dbReference type="Proteomes" id="UP001319827">
    <property type="component" value="Chromosome"/>
</dbReference>
<keyword evidence="7" id="KW-1185">Reference proteome</keyword>
<evidence type="ECO:0000313" key="6">
    <source>
        <dbReference type="EMBL" id="BCR05659.1"/>
    </source>
</evidence>
<keyword evidence="2" id="KW-0560">Oxidoreductase</keyword>
<comment type="cofactor">
    <cofactor evidence="2">
        <name>Zn(2+)</name>
        <dbReference type="ChEBI" id="CHEBI:29105"/>
    </cofactor>
    <text evidence="2">Binds 1 zinc ion per subunit.</text>
</comment>
<keyword evidence="2" id="KW-0862">Zinc</keyword>
<protein>
    <recommendedName>
        <fullName evidence="2">Superoxide dismutase [Cu-Zn]</fullName>
        <ecNumber evidence="2">1.15.1.1</ecNumber>
    </recommendedName>
</protein>
<comment type="similarity">
    <text evidence="1 2">Belongs to the Cu-Zn superoxide dismutase family.</text>
</comment>
<dbReference type="EC" id="1.15.1.1" evidence="2"/>
<name>A0ABN6E2A6_9BACT</name>
<organism evidence="6 7">
    <name type="scientific">Desulfuromonas versatilis</name>
    <dbReference type="NCBI Taxonomy" id="2802975"/>
    <lineage>
        <taxon>Bacteria</taxon>
        <taxon>Pseudomonadati</taxon>
        <taxon>Thermodesulfobacteriota</taxon>
        <taxon>Desulfuromonadia</taxon>
        <taxon>Desulfuromonadales</taxon>
        <taxon>Desulfuromonadaceae</taxon>
        <taxon>Desulfuromonas</taxon>
    </lineage>
</organism>
<comment type="catalytic activity">
    <reaction evidence="2">
        <text>2 superoxide + 2 H(+) = H2O2 + O2</text>
        <dbReference type="Rhea" id="RHEA:20696"/>
        <dbReference type="ChEBI" id="CHEBI:15378"/>
        <dbReference type="ChEBI" id="CHEBI:15379"/>
        <dbReference type="ChEBI" id="CHEBI:16240"/>
        <dbReference type="ChEBI" id="CHEBI:18421"/>
        <dbReference type="EC" id="1.15.1.1"/>
    </reaction>
</comment>
<feature type="domain" description="Superoxide dismutase copper/zinc binding" evidence="5">
    <location>
        <begin position="69"/>
        <end position="198"/>
    </location>
</feature>
<evidence type="ECO:0000256" key="1">
    <source>
        <dbReference type="ARBA" id="ARBA00010457"/>
    </source>
</evidence>
<comment type="function">
    <text evidence="2">Destroys radicals which are normally produced within the cells and which are toxic to biological systems.</text>
</comment>
<accession>A0ABN6E2A6</accession>
<dbReference type="Gene3D" id="2.60.40.200">
    <property type="entry name" value="Superoxide dismutase, copper/zinc binding domain"/>
    <property type="match status" value="1"/>
</dbReference>
<dbReference type="PROSITE" id="PS00332">
    <property type="entry name" value="SOD_CU_ZN_2"/>
    <property type="match status" value="1"/>
</dbReference>
<keyword evidence="2" id="KW-0186">Copper</keyword>
<dbReference type="InterPro" id="IPR001424">
    <property type="entry name" value="SOD_Cu_Zn_dom"/>
</dbReference>
<dbReference type="PROSITE" id="PS51257">
    <property type="entry name" value="PROKAR_LIPOPROTEIN"/>
    <property type="match status" value="1"/>
</dbReference>
<feature type="signal peptide" evidence="4">
    <location>
        <begin position="1"/>
        <end position="23"/>
    </location>
</feature>
<dbReference type="Pfam" id="PF00080">
    <property type="entry name" value="Sod_Cu"/>
    <property type="match status" value="1"/>
</dbReference>
<keyword evidence="4" id="KW-0732">Signal</keyword>
<feature type="chain" id="PRO_5046924127" description="Superoxide dismutase [Cu-Zn]" evidence="4">
    <location>
        <begin position="24"/>
        <end position="201"/>
    </location>
</feature>
<dbReference type="PRINTS" id="PR00068">
    <property type="entry name" value="CUZNDISMTASE"/>
</dbReference>
<evidence type="ECO:0000313" key="7">
    <source>
        <dbReference type="Proteomes" id="UP001319827"/>
    </source>
</evidence>
<reference evidence="6 7" key="2">
    <citation type="journal article" date="2021" name="Int. J. Syst. Evol. Microbiol.">
        <title>Isolation and Polyphasic Characterization of Desulfuromonas versatilis sp. Nov., an Electrogenic Bacteria Capable of Versatile Metabolism Isolated from a Graphene Oxide-Reducing Enrichment Culture.</title>
        <authorList>
            <person name="Xie L."/>
            <person name="Yoshida N."/>
            <person name="Ishii S."/>
            <person name="Meng L."/>
        </authorList>
    </citation>
    <scope>NUCLEOTIDE SEQUENCE [LARGE SCALE GENOMIC DNA]</scope>
    <source>
        <strain evidence="6 7">NIT-T3</strain>
    </source>
</reference>
<dbReference type="EMBL" id="AP024355">
    <property type="protein sequence ID" value="BCR05659.1"/>
    <property type="molecule type" value="Genomic_DNA"/>
</dbReference>
<dbReference type="InterPro" id="IPR024134">
    <property type="entry name" value="SOD_Cu/Zn_/chaperone"/>
</dbReference>
<dbReference type="SUPFAM" id="SSF49329">
    <property type="entry name" value="Cu,Zn superoxide dismutase-like"/>
    <property type="match status" value="1"/>
</dbReference>
<dbReference type="RefSeq" id="WP_225911514.1">
    <property type="nucleotide sequence ID" value="NZ_AP024355.1"/>
</dbReference>
<gene>
    <name evidence="6" type="ORF">DESUT3_27280</name>
</gene>
<evidence type="ECO:0000256" key="3">
    <source>
        <dbReference type="SAM" id="MobiDB-lite"/>
    </source>
</evidence>
<feature type="region of interest" description="Disordered" evidence="3">
    <location>
        <begin position="30"/>
        <end position="74"/>
    </location>
</feature>
<feature type="region of interest" description="Disordered" evidence="3">
    <location>
        <begin position="105"/>
        <end position="136"/>
    </location>
</feature>
<dbReference type="CDD" id="cd00305">
    <property type="entry name" value="Cu-Zn_Superoxide_Dismutase"/>
    <property type="match status" value="1"/>
</dbReference>
<dbReference type="InterPro" id="IPR018152">
    <property type="entry name" value="SOD_Cu/Zn_BS"/>
</dbReference>
<dbReference type="InterPro" id="IPR036423">
    <property type="entry name" value="SOD-like_Cu/Zn_dom_sf"/>
</dbReference>